<evidence type="ECO:0000313" key="5">
    <source>
        <dbReference type="Proteomes" id="UP000309061"/>
    </source>
</evidence>
<accession>A0A6B8KAV4</accession>
<keyword evidence="1" id="KW-0328">Glycosyltransferase</keyword>
<dbReference type="SUPFAM" id="SSF53756">
    <property type="entry name" value="UDP-Glycosyltransferase/glycogen phosphorylase"/>
    <property type="match status" value="1"/>
</dbReference>
<dbReference type="GO" id="GO:0016757">
    <property type="term" value="F:glycosyltransferase activity"/>
    <property type="evidence" value="ECO:0007669"/>
    <property type="project" value="UniProtKB-KW"/>
</dbReference>
<dbReference type="CDD" id="cd03801">
    <property type="entry name" value="GT4_PimA-like"/>
    <property type="match status" value="1"/>
</dbReference>
<dbReference type="Pfam" id="PF00534">
    <property type="entry name" value="Glycos_transf_1"/>
    <property type="match status" value="1"/>
</dbReference>
<dbReference type="KEGG" id="mhey:H2LOC_005750"/>
<dbReference type="RefSeq" id="WP_136495518.1">
    <property type="nucleotide sequence ID" value="NZ_CP046052.1"/>
</dbReference>
<name>A0A6B8KAV4_9HYPH</name>
<dbReference type="OrthoDB" id="5490290at2"/>
<dbReference type="PANTHER" id="PTHR12526:SF510">
    <property type="entry name" value="D-INOSITOL 3-PHOSPHATE GLYCOSYLTRANSFERASE"/>
    <property type="match status" value="1"/>
</dbReference>
<keyword evidence="5" id="KW-1185">Reference proteome</keyword>
<protein>
    <submittedName>
        <fullName evidence="4">Glycosyltransferase</fullName>
    </submittedName>
</protein>
<dbReference type="AlphaFoldDB" id="A0A6B8KAV4"/>
<dbReference type="EMBL" id="CP046052">
    <property type="protein sequence ID" value="QGM45236.1"/>
    <property type="molecule type" value="Genomic_DNA"/>
</dbReference>
<evidence type="ECO:0000256" key="2">
    <source>
        <dbReference type="ARBA" id="ARBA00022679"/>
    </source>
</evidence>
<evidence type="ECO:0000256" key="1">
    <source>
        <dbReference type="ARBA" id="ARBA00022676"/>
    </source>
</evidence>
<dbReference type="Proteomes" id="UP000309061">
    <property type="component" value="Chromosome"/>
</dbReference>
<evidence type="ECO:0000313" key="4">
    <source>
        <dbReference type="EMBL" id="QGM45236.1"/>
    </source>
</evidence>
<organism evidence="4 5">
    <name type="scientific">Methylocystis heyeri</name>
    <dbReference type="NCBI Taxonomy" id="391905"/>
    <lineage>
        <taxon>Bacteria</taxon>
        <taxon>Pseudomonadati</taxon>
        <taxon>Pseudomonadota</taxon>
        <taxon>Alphaproteobacteria</taxon>
        <taxon>Hyphomicrobiales</taxon>
        <taxon>Methylocystaceae</taxon>
        <taxon>Methylocystis</taxon>
    </lineage>
</organism>
<dbReference type="InterPro" id="IPR001296">
    <property type="entry name" value="Glyco_trans_1"/>
</dbReference>
<reference evidence="4 5" key="1">
    <citation type="submission" date="2019-11" db="EMBL/GenBank/DDBJ databases">
        <title>The genome sequence of Methylocystis heyeri.</title>
        <authorList>
            <person name="Oshkin I.Y."/>
            <person name="Miroshnikov K."/>
            <person name="Dedysh S.N."/>
        </authorList>
    </citation>
    <scope>NUCLEOTIDE SEQUENCE [LARGE SCALE GENOMIC DNA]</scope>
    <source>
        <strain evidence="4 5">H2</strain>
    </source>
</reference>
<dbReference type="PANTHER" id="PTHR12526">
    <property type="entry name" value="GLYCOSYLTRANSFERASE"/>
    <property type="match status" value="1"/>
</dbReference>
<proteinExistence type="predicted"/>
<dbReference type="Gene3D" id="3.40.50.2000">
    <property type="entry name" value="Glycogen Phosphorylase B"/>
    <property type="match status" value="1"/>
</dbReference>
<feature type="domain" description="Glycosyl transferase family 1" evidence="3">
    <location>
        <begin position="163"/>
        <end position="315"/>
    </location>
</feature>
<evidence type="ECO:0000259" key="3">
    <source>
        <dbReference type="Pfam" id="PF00534"/>
    </source>
</evidence>
<sequence>MTRTCRIVHLIPRDGVGGVETAAKSIGSLQDGALRFEVDYLFKSESASKFQNALDPVVMISQAVRRSREEVDILIVSLWRAYFVGAVFKLLRPRSKLVVFLHSSKHVHWLDVLCTRWAASLADEAWADCQATLTGRLTRPPLKVRIISFLTRRFDAPPPRAVEPTFIFWGRLAPGKGLERAVRIFASIREKRRSARFVIIGPDRGSEASLKTLVASLGLKDAVVFRGAATHDEIAGLARNASFYLQTSEQEGMAMSVVEAMQLGLAPIVTPVGEIGSYCREGYNSVIVDSDRDAVATVLELLDSDGRYQRLRANAVATWEGRRLYRDSVLDACRDLLDDHARSVKELC</sequence>
<keyword evidence="2 4" id="KW-0808">Transferase</keyword>
<gene>
    <name evidence="4" type="ORF">H2LOC_005750</name>
</gene>